<proteinExistence type="predicted"/>
<dbReference type="EMBL" id="JH660660">
    <property type="protein sequence ID" value="EIM32960.1"/>
    <property type="molecule type" value="Genomic_DNA"/>
</dbReference>
<reference evidence="1 2" key="1">
    <citation type="submission" date="2012-02" db="EMBL/GenBank/DDBJ databases">
        <title>Improved High-Quality Draft genome of Prevotella bivia DSM 20514.</title>
        <authorList>
            <consortium name="US DOE Joint Genome Institute (JGI-PGF)"/>
            <person name="Lucas S."/>
            <person name="Copeland A."/>
            <person name="Lapidus A."/>
            <person name="Bruce D."/>
            <person name="Goodwin L."/>
            <person name="Pitluck S."/>
            <person name="Peters L."/>
            <person name="Mikhailova N."/>
            <person name="Munk A.C.C."/>
            <person name="Kyrpides N."/>
            <person name="Mavromatis K."/>
            <person name="Detter J.C."/>
            <person name="Han C."/>
            <person name="Land M."/>
            <person name="Hauser L."/>
            <person name="Markowitz V."/>
            <person name="Cheng J.-F."/>
            <person name="Hugenholtz P."/>
            <person name="Woyke T."/>
            <person name="Wu D."/>
            <person name="Gronow S."/>
            <person name="Wellnitz S."/>
            <person name="Brambilla E."/>
            <person name="Klenk H.-P."/>
            <person name="Eisen J.A."/>
        </authorList>
    </citation>
    <scope>NUCLEOTIDE SEQUENCE [LARGE SCALE GENOMIC DNA]</scope>
    <source>
        <strain evidence="1 2">DSM 20514</strain>
    </source>
</reference>
<accession>I4Z9R8</accession>
<protein>
    <submittedName>
        <fullName evidence="1">Uncharacterized protein</fullName>
    </submittedName>
</protein>
<name>I4Z9R8_9BACT</name>
<evidence type="ECO:0000313" key="1">
    <source>
        <dbReference type="EMBL" id="EIM32960.1"/>
    </source>
</evidence>
<sequence length="39" mass="4600">MLKNIYIKKRFSGLNKFSEKKVGQKVGQLWGKKWGNFLV</sequence>
<evidence type="ECO:0000313" key="2">
    <source>
        <dbReference type="Proteomes" id="UP000002786"/>
    </source>
</evidence>
<gene>
    <name evidence="1" type="ORF">PrebiDRAFT_1238</name>
</gene>
<organism evidence="1 2">
    <name type="scientific">Prevotella bivia DSM 20514</name>
    <dbReference type="NCBI Taxonomy" id="868129"/>
    <lineage>
        <taxon>Bacteria</taxon>
        <taxon>Pseudomonadati</taxon>
        <taxon>Bacteroidota</taxon>
        <taxon>Bacteroidia</taxon>
        <taxon>Bacteroidales</taxon>
        <taxon>Prevotellaceae</taxon>
        <taxon>Prevotella</taxon>
    </lineage>
</organism>
<dbReference type="AlphaFoldDB" id="I4Z9R8"/>
<dbReference type="Proteomes" id="UP000002786">
    <property type="component" value="Unassembled WGS sequence"/>
</dbReference>
<dbReference type="HOGENOM" id="CLU_3314525_0_0_10"/>
<keyword evidence="2" id="KW-1185">Reference proteome</keyword>